<evidence type="ECO:0000313" key="2">
    <source>
        <dbReference type="Proteomes" id="UP000075243"/>
    </source>
</evidence>
<name>A0A151QRP7_CAJCA</name>
<organism evidence="1 2">
    <name type="scientific">Cajanus cajan</name>
    <name type="common">Pigeon pea</name>
    <name type="synonym">Cajanus indicus</name>
    <dbReference type="NCBI Taxonomy" id="3821"/>
    <lineage>
        <taxon>Eukaryota</taxon>
        <taxon>Viridiplantae</taxon>
        <taxon>Streptophyta</taxon>
        <taxon>Embryophyta</taxon>
        <taxon>Tracheophyta</taxon>
        <taxon>Spermatophyta</taxon>
        <taxon>Magnoliopsida</taxon>
        <taxon>eudicotyledons</taxon>
        <taxon>Gunneridae</taxon>
        <taxon>Pentapetalae</taxon>
        <taxon>rosids</taxon>
        <taxon>fabids</taxon>
        <taxon>Fabales</taxon>
        <taxon>Fabaceae</taxon>
        <taxon>Papilionoideae</taxon>
        <taxon>50 kb inversion clade</taxon>
        <taxon>NPAAA clade</taxon>
        <taxon>indigoferoid/millettioid clade</taxon>
        <taxon>Phaseoleae</taxon>
        <taxon>Cajanus</taxon>
    </lineage>
</organism>
<evidence type="ECO:0000313" key="1">
    <source>
        <dbReference type="EMBL" id="KYP32924.1"/>
    </source>
</evidence>
<dbReference type="Proteomes" id="UP000075243">
    <property type="component" value="Unassembled WGS sequence"/>
</dbReference>
<sequence length="98" mass="11225">MRLEQGIVKYKYFIHPPINSPNSLLALFLCPKITLNQILHNKMRFLSAIFFCFKFKEEKVVVVEAGSLSSQKPKQDPQRSSAPIVVSYFPVNSQPSRL</sequence>
<gene>
    <name evidence="1" type="ORF">KK1_046285</name>
</gene>
<proteinExistence type="predicted"/>
<protein>
    <submittedName>
        <fullName evidence="1">Uncharacterized protein</fullName>
    </submittedName>
</protein>
<dbReference type="EMBL" id="KQ485065">
    <property type="protein sequence ID" value="KYP32924.1"/>
    <property type="molecule type" value="Genomic_DNA"/>
</dbReference>
<dbReference type="Gramene" id="C.cajan_43842.t">
    <property type="protein sequence ID" value="C.cajan_43842.t.cds1"/>
    <property type="gene ID" value="C.cajan_43842"/>
</dbReference>
<reference evidence="1" key="1">
    <citation type="journal article" date="2012" name="Nat. Biotechnol.">
        <title>Draft genome sequence of pigeonpea (Cajanus cajan), an orphan legume crop of resource-poor farmers.</title>
        <authorList>
            <person name="Varshney R.K."/>
            <person name="Chen W."/>
            <person name="Li Y."/>
            <person name="Bharti A.K."/>
            <person name="Saxena R.K."/>
            <person name="Schlueter J.A."/>
            <person name="Donoghue M.T."/>
            <person name="Azam S."/>
            <person name="Fan G."/>
            <person name="Whaley A.M."/>
            <person name="Farmer A.D."/>
            <person name="Sheridan J."/>
            <person name="Iwata A."/>
            <person name="Tuteja R."/>
            <person name="Penmetsa R.V."/>
            <person name="Wu W."/>
            <person name="Upadhyaya H.D."/>
            <person name="Yang S.P."/>
            <person name="Shah T."/>
            <person name="Saxena K.B."/>
            <person name="Michael T."/>
            <person name="McCombie W.R."/>
            <person name="Yang B."/>
            <person name="Zhang G."/>
            <person name="Yang H."/>
            <person name="Wang J."/>
            <person name="Spillane C."/>
            <person name="Cook D.R."/>
            <person name="May G.D."/>
            <person name="Xu X."/>
            <person name="Jackson S.A."/>
        </authorList>
    </citation>
    <scope>NUCLEOTIDE SEQUENCE [LARGE SCALE GENOMIC DNA]</scope>
</reference>
<dbReference type="AlphaFoldDB" id="A0A151QRP7"/>
<accession>A0A151QRP7</accession>
<keyword evidence="2" id="KW-1185">Reference proteome</keyword>